<feature type="active site" description="Proton donor" evidence="2">
    <location>
        <position position="29"/>
    </location>
</feature>
<dbReference type="SUPFAM" id="SSF56784">
    <property type="entry name" value="HAD-like"/>
    <property type="match status" value="1"/>
</dbReference>
<dbReference type="Proteomes" id="UP001353858">
    <property type="component" value="Unassembled WGS sequence"/>
</dbReference>
<keyword evidence="4" id="KW-0479">Metal-binding</keyword>
<dbReference type="Pfam" id="PF13242">
    <property type="entry name" value="Hydrolase_like"/>
    <property type="match status" value="1"/>
</dbReference>
<dbReference type="Gene3D" id="3.40.50.1000">
    <property type="entry name" value="HAD superfamily/HAD-like"/>
    <property type="match status" value="2"/>
</dbReference>
<dbReference type="EMBL" id="JARPUR010000001">
    <property type="protein sequence ID" value="KAK4887669.1"/>
    <property type="molecule type" value="Genomic_DNA"/>
</dbReference>
<evidence type="ECO:0000313" key="5">
    <source>
        <dbReference type="EMBL" id="KAK4887669.1"/>
    </source>
</evidence>
<dbReference type="InterPro" id="IPR023214">
    <property type="entry name" value="HAD_sf"/>
</dbReference>
<organism evidence="5 6">
    <name type="scientific">Aquatica leii</name>
    <dbReference type="NCBI Taxonomy" id="1421715"/>
    <lineage>
        <taxon>Eukaryota</taxon>
        <taxon>Metazoa</taxon>
        <taxon>Ecdysozoa</taxon>
        <taxon>Arthropoda</taxon>
        <taxon>Hexapoda</taxon>
        <taxon>Insecta</taxon>
        <taxon>Pterygota</taxon>
        <taxon>Neoptera</taxon>
        <taxon>Endopterygota</taxon>
        <taxon>Coleoptera</taxon>
        <taxon>Polyphaga</taxon>
        <taxon>Elateriformia</taxon>
        <taxon>Elateroidea</taxon>
        <taxon>Lampyridae</taxon>
        <taxon>Luciolinae</taxon>
        <taxon>Aquatica</taxon>
    </lineage>
</organism>
<evidence type="ECO:0000256" key="4">
    <source>
        <dbReference type="PIRSR" id="PIRSR000915-3"/>
    </source>
</evidence>
<name>A0AAN7SMK1_9COLE</name>
<dbReference type="PANTHER" id="PTHR19288">
    <property type="entry name" value="4-NITROPHENYLPHOSPHATASE-RELATED"/>
    <property type="match status" value="1"/>
</dbReference>
<dbReference type="InterPro" id="IPR036412">
    <property type="entry name" value="HAD-like_sf"/>
</dbReference>
<keyword evidence="4" id="KW-0460">Magnesium</keyword>
<accession>A0AAN7SMK1</accession>
<keyword evidence="1" id="KW-0378">Hydrolase</keyword>
<comment type="similarity">
    <text evidence="1">Belongs to the HAD-like hydrolase superfamily.</text>
</comment>
<dbReference type="PIRSF" id="PIRSF000915">
    <property type="entry name" value="PGP-type_phosphatase"/>
    <property type="match status" value="1"/>
</dbReference>
<feature type="binding site" evidence="4">
    <location>
        <position position="29"/>
    </location>
    <ligand>
        <name>Mg(2+)</name>
        <dbReference type="ChEBI" id="CHEBI:18420"/>
    </ligand>
</feature>
<keyword evidence="6" id="KW-1185">Reference proteome</keyword>
<dbReference type="Pfam" id="PF13344">
    <property type="entry name" value="Hydrolase_6"/>
    <property type="match status" value="1"/>
</dbReference>
<feature type="binding site" evidence="3">
    <location>
        <begin position="60"/>
        <end position="62"/>
    </location>
    <ligand>
        <name>substrate</name>
    </ligand>
</feature>
<dbReference type="GO" id="GO:0046872">
    <property type="term" value="F:metal ion binding"/>
    <property type="evidence" value="ECO:0007669"/>
    <property type="project" value="UniProtKB-KW"/>
</dbReference>
<evidence type="ECO:0000256" key="3">
    <source>
        <dbReference type="PIRSR" id="PIRSR000915-2"/>
    </source>
</evidence>
<gene>
    <name evidence="5" type="ORF">RN001_003940</name>
</gene>
<comment type="caution">
    <text evidence="5">The sequence shown here is derived from an EMBL/GenBank/DDBJ whole genome shotgun (WGS) entry which is preliminary data.</text>
</comment>
<evidence type="ECO:0000256" key="2">
    <source>
        <dbReference type="PIRSR" id="PIRSR000915-1"/>
    </source>
</evidence>
<dbReference type="InterPro" id="IPR006357">
    <property type="entry name" value="HAD-SF_hydro_IIA"/>
</dbReference>
<evidence type="ECO:0000256" key="1">
    <source>
        <dbReference type="PIRNR" id="PIRNR000915"/>
    </source>
</evidence>
<feature type="binding site" evidence="4">
    <location>
        <position position="27"/>
    </location>
    <ligand>
        <name>Mg(2+)</name>
        <dbReference type="ChEBI" id="CHEBI:18420"/>
    </ligand>
</feature>
<sequence length="309" mass="35041">MSIKNLLELNSSELTEFFQSFDVVLCDCDGVLWLEHVPILGVKETLSTLKACGKRVYFVSNNCSGGTKHVLNGLHKIDENLQEHDVVIPTQAIISFLKEINFDKKLFVLGTNAMKKNLIDAGFALTNTEDIDFMELMSIYKHGNKHDEDIGACILDFDYELSYKKLLEFMIYLNDEEVLFIVGATDKALPLSSKKFLIGPWYFENMLQERTNRTSMRFGKPSSNLHKFISKKYNIENPSRVLFIGDSLDQDIQFGINCGYQTLLVLTGVTKLQDLERLSSDEMPGYYINGFADLDLLIKNNLIVTNGAT</sequence>
<dbReference type="NCBIfam" id="TIGR01460">
    <property type="entry name" value="HAD-SF-IIA"/>
    <property type="match status" value="1"/>
</dbReference>
<reference evidence="6" key="1">
    <citation type="submission" date="2023-01" db="EMBL/GenBank/DDBJ databases">
        <title>Key to firefly adult light organ development and bioluminescence: homeobox transcription factors regulate luciferase expression and transportation to peroxisome.</title>
        <authorList>
            <person name="Fu X."/>
        </authorList>
    </citation>
    <scope>NUCLEOTIDE SEQUENCE [LARGE SCALE GENOMIC DNA]</scope>
</reference>
<dbReference type="GO" id="GO:0016791">
    <property type="term" value="F:phosphatase activity"/>
    <property type="evidence" value="ECO:0007669"/>
    <property type="project" value="TreeGrafter"/>
</dbReference>
<evidence type="ECO:0008006" key="7">
    <source>
        <dbReference type="Google" id="ProtNLM"/>
    </source>
</evidence>
<protein>
    <recommendedName>
        <fullName evidence="7">4-nitrophenylphosphatase</fullName>
    </recommendedName>
</protein>
<dbReference type="GO" id="GO:0005737">
    <property type="term" value="C:cytoplasm"/>
    <property type="evidence" value="ECO:0007669"/>
    <property type="project" value="TreeGrafter"/>
</dbReference>
<dbReference type="AlphaFoldDB" id="A0AAN7SMK1"/>
<comment type="cofactor">
    <cofactor evidence="4">
        <name>Mg(2+)</name>
        <dbReference type="ChEBI" id="CHEBI:18420"/>
    </cofactor>
    <text evidence="4">Divalent metal ions. Mg(2+) is the most effective.</text>
</comment>
<dbReference type="PANTHER" id="PTHR19288:SF4">
    <property type="entry name" value="RE04130P-RELATED"/>
    <property type="match status" value="1"/>
</dbReference>
<feature type="binding site" evidence="3">
    <location>
        <position position="220"/>
    </location>
    <ligand>
        <name>substrate</name>
    </ligand>
</feature>
<proteinExistence type="inferred from homology"/>
<feature type="active site" description="Proton donor" evidence="2">
    <location>
        <position position="27"/>
    </location>
</feature>
<evidence type="ECO:0000313" key="6">
    <source>
        <dbReference type="Proteomes" id="UP001353858"/>
    </source>
</evidence>
<feature type="binding site" evidence="4">
    <location>
        <position position="246"/>
    </location>
    <ligand>
        <name>Mg(2+)</name>
        <dbReference type="ChEBI" id="CHEBI:18420"/>
    </ligand>
</feature>